<feature type="transmembrane region" description="Helical" evidence="7">
    <location>
        <begin position="20"/>
        <end position="42"/>
    </location>
</feature>
<feature type="transmembrane region" description="Helical" evidence="7">
    <location>
        <begin position="474"/>
        <end position="496"/>
    </location>
</feature>
<dbReference type="AlphaFoldDB" id="A0ABC8TI66"/>
<evidence type="ECO:0000256" key="7">
    <source>
        <dbReference type="SAM" id="Phobius"/>
    </source>
</evidence>
<feature type="transmembrane region" description="Helical" evidence="7">
    <location>
        <begin position="433"/>
        <end position="454"/>
    </location>
</feature>
<dbReference type="InterPro" id="IPR018456">
    <property type="entry name" value="PTR2_symporter_CS"/>
</dbReference>
<dbReference type="SUPFAM" id="SSF103473">
    <property type="entry name" value="MFS general substrate transporter"/>
    <property type="match status" value="1"/>
</dbReference>
<feature type="transmembrane region" description="Helical" evidence="7">
    <location>
        <begin position="127"/>
        <end position="148"/>
    </location>
</feature>
<accession>A0ABC8TI66</accession>
<feature type="transmembrane region" description="Helical" evidence="7">
    <location>
        <begin position="318"/>
        <end position="341"/>
    </location>
</feature>
<evidence type="ECO:0000256" key="1">
    <source>
        <dbReference type="ARBA" id="ARBA00004141"/>
    </source>
</evidence>
<dbReference type="PANTHER" id="PTHR11654">
    <property type="entry name" value="OLIGOPEPTIDE TRANSPORTER-RELATED"/>
    <property type="match status" value="1"/>
</dbReference>
<feature type="transmembrane region" description="Helical" evidence="7">
    <location>
        <begin position="54"/>
        <end position="77"/>
    </location>
</feature>
<feature type="transmembrane region" description="Helical" evidence="7">
    <location>
        <begin position="194"/>
        <end position="214"/>
    </location>
</feature>
<dbReference type="Gene3D" id="1.20.1250.20">
    <property type="entry name" value="MFS general substrate transporter like domains"/>
    <property type="match status" value="1"/>
</dbReference>
<keyword evidence="9" id="KW-1185">Reference proteome</keyword>
<sequence>MNSLSSAGEAQLSTTDRKRATTAGLTLAGGGWMSNLIVYLIQEFNVKSINAAQISNIVNACTSLIPVLGAIIADSFFGCFSVVWISSSISLLGSILLALTAILHSLRPQPCENGSSTLCKNPSKLQFAVLYGGIALASIGVGGTRFIVATMGANQFKKPKAQSTFFNWYFFTIYTAAVLSTTAIVFIEDNVSWACGFGITVAANALGLAIFLLGNRFYHHVEPEGSPFTGLARVVVATIRKRKVGQLSSGSENYYHGHDGVPLKIMAATPTKSFRFLNRAALITEGDINPDGSIAKPWKLCTIQHVEDLKTLIRILPIWSSSIFLATPIGIQATLSILQALTMDRHIGPHFKFPAGSILVFVLVSTSISLTMLDRLVWPTWQNLIGRSPTPLQRIGVGHVLNVVGMVVSALVESKRLSIAQSHHFQGQPSSNIVPISVLWLVPQLVLVGIGEAFHFPGQVTLYYQEFPTSLKNLSTAIISLIIGIAFYLSTALIDLTRRVTDWLPDNINDGRLDNVYWLLVGIGVVNFGYYLICAMLYKYQSVENRVDVSPQL</sequence>
<feature type="transmembrane region" description="Helical" evidence="7">
    <location>
        <begin position="392"/>
        <end position="412"/>
    </location>
</feature>
<dbReference type="Proteomes" id="UP001642360">
    <property type="component" value="Unassembled WGS sequence"/>
</dbReference>
<comment type="subcellular location">
    <subcellularLocation>
        <location evidence="1">Membrane</location>
        <topology evidence="1">Multi-pass membrane protein</topology>
    </subcellularLocation>
</comment>
<evidence type="ECO:0008006" key="10">
    <source>
        <dbReference type="Google" id="ProtNLM"/>
    </source>
</evidence>
<evidence type="ECO:0000256" key="4">
    <source>
        <dbReference type="ARBA" id="ARBA00022989"/>
    </source>
</evidence>
<feature type="transmembrane region" description="Helical" evidence="7">
    <location>
        <begin position="516"/>
        <end position="538"/>
    </location>
</feature>
<dbReference type="Pfam" id="PF00854">
    <property type="entry name" value="PTR2"/>
    <property type="match status" value="1"/>
</dbReference>
<evidence type="ECO:0000256" key="6">
    <source>
        <dbReference type="ARBA" id="ARBA00044504"/>
    </source>
</evidence>
<evidence type="ECO:0000256" key="5">
    <source>
        <dbReference type="ARBA" id="ARBA00023136"/>
    </source>
</evidence>
<dbReference type="GO" id="GO:0016020">
    <property type="term" value="C:membrane"/>
    <property type="evidence" value="ECO:0007669"/>
    <property type="project" value="UniProtKB-SubCell"/>
</dbReference>
<comment type="similarity">
    <text evidence="2">Belongs to the major facilitator superfamily. Proton-dependent oligopeptide transporter (POT/PTR) (TC 2.A.17) family.</text>
</comment>
<name>A0ABC8TI66_9AQUA</name>
<keyword evidence="3 7" id="KW-0812">Transmembrane</keyword>
<dbReference type="CDD" id="cd17416">
    <property type="entry name" value="MFS_NPF1_2"/>
    <property type="match status" value="1"/>
</dbReference>
<proteinExistence type="inferred from homology"/>
<dbReference type="PROSITE" id="PS01022">
    <property type="entry name" value="PTR2_1"/>
    <property type="match status" value="1"/>
</dbReference>
<evidence type="ECO:0000256" key="3">
    <source>
        <dbReference type="ARBA" id="ARBA00022692"/>
    </source>
</evidence>
<gene>
    <name evidence="8" type="ORF">ILEXP_LOCUS38575</name>
</gene>
<keyword evidence="4 7" id="KW-1133">Transmembrane helix</keyword>
<dbReference type="InterPro" id="IPR000109">
    <property type="entry name" value="POT_fam"/>
</dbReference>
<keyword evidence="5 7" id="KW-0472">Membrane</keyword>
<feature type="transmembrane region" description="Helical" evidence="7">
    <location>
        <begin position="168"/>
        <end position="187"/>
    </location>
</feature>
<evidence type="ECO:0000313" key="8">
    <source>
        <dbReference type="EMBL" id="CAK9169132.1"/>
    </source>
</evidence>
<dbReference type="EMBL" id="CAUOFW020005247">
    <property type="protein sequence ID" value="CAK9169132.1"/>
    <property type="molecule type" value="Genomic_DNA"/>
</dbReference>
<dbReference type="InterPro" id="IPR036259">
    <property type="entry name" value="MFS_trans_sf"/>
</dbReference>
<protein>
    <recommendedName>
        <fullName evidence="10">NPF family transporter</fullName>
    </recommendedName>
</protein>
<evidence type="ECO:0000256" key="2">
    <source>
        <dbReference type="ARBA" id="ARBA00005982"/>
    </source>
</evidence>
<organism evidence="8 9">
    <name type="scientific">Ilex paraguariensis</name>
    <name type="common">yerba mate</name>
    <dbReference type="NCBI Taxonomy" id="185542"/>
    <lineage>
        <taxon>Eukaryota</taxon>
        <taxon>Viridiplantae</taxon>
        <taxon>Streptophyta</taxon>
        <taxon>Embryophyta</taxon>
        <taxon>Tracheophyta</taxon>
        <taxon>Spermatophyta</taxon>
        <taxon>Magnoliopsida</taxon>
        <taxon>eudicotyledons</taxon>
        <taxon>Gunneridae</taxon>
        <taxon>Pentapetalae</taxon>
        <taxon>asterids</taxon>
        <taxon>campanulids</taxon>
        <taxon>Aquifoliales</taxon>
        <taxon>Aquifoliaceae</taxon>
        <taxon>Ilex</taxon>
    </lineage>
</organism>
<reference evidence="8 9" key="1">
    <citation type="submission" date="2024-02" db="EMBL/GenBank/DDBJ databases">
        <authorList>
            <person name="Vignale AGUSTIN F."/>
            <person name="Sosa J E."/>
            <person name="Modenutti C."/>
        </authorList>
    </citation>
    <scope>NUCLEOTIDE SEQUENCE [LARGE SCALE GENOMIC DNA]</scope>
</reference>
<comment type="similarity">
    <text evidence="6">Belongs to the major facilitator superfamily. Phosphate:H(+) symporter (TC 2.A.1.9) family.</text>
</comment>
<feature type="transmembrane region" description="Helical" evidence="7">
    <location>
        <begin position="353"/>
        <end position="372"/>
    </location>
</feature>
<evidence type="ECO:0000313" key="9">
    <source>
        <dbReference type="Proteomes" id="UP001642360"/>
    </source>
</evidence>
<comment type="caution">
    <text evidence="8">The sequence shown here is derived from an EMBL/GenBank/DDBJ whole genome shotgun (WGS) entry which is preliminary data.</text>
</comment>
<feature type="transmembrane region" description="Helical" evidence="7">
    <location>
        <begin position="83"/>
        <end position="106"/>
    </location>
</feature>